<evidence type="ECO:0000259" key="3">
    <source>
        <dbReference type="Pfam" id="PF02826"/>
    </source>
</evidence>
<evidence type="ECO:0000313" key="4">
    <source>
        <dbReference type="EMBL" id="MBK1884547.1"/>
    </source>
</evidence>
<dbReference type="Pfam" id="PF02826">
    <property type="entry name" value="2-Hacid_dh_C"/>
    <property type="match status" value="1"/>
</dbReference>
<dbReference type="InterPro" id="IPR006140">
    <property type="entry name" value="D-isomer_DH_NAD-bd"/>
</dbReference>
<gene>
    <name evidence="4" type="ORF">JIN85_19175</name>
</gene>
<dbReference type="CDD" id="cd05300">
    <property type="entry name" value="2-Hacid_dh_1"/>
    <property type="match status" value="1"/>
</dbReference>
<dbReference type="AlphaFoldDB" id="A0A934SEA9"/>
<dbReference type="RefSeq" id="WP_200273838.1">
    <property type="nucleotide sequence ID" value="NZ_JAENIJ010000057.1"/>
</dbReference>
<feature type="domain" description="D-isomer specific 2-hydroxyacid dehydrogenase NAD-binding" evidence="3">
    <location>
        <begin position="116"/>
        <end position="292"/>
    </location>
</feature>
<dbReference type="PANTHER" id="PTHR43333:SF1">
    <property type="entry name" value="D-ISOMER SPECIFIC 2-HYDROXYACID DEHYDROGENASE NAD-BINDING DOMAIN-CONTAINING PROTEIN"/>
    <property type="match status" value="1"/>
</dbReference>
<organism evidence="4 5">
    <name type="scientific">Luteolibacter pohnpeiensis</name>
    <dbReference type="NCBI Taxonomy" id="454153"/>
    <lineage>
        <taxon>Bacteria</taxon>
        <taxon>Pseudomonadati</taxon>
        <taxon>Verrucomicrobiota</taxon>
        <taxon>Verrucomicrobiia</taxon>
        <taxon>Verrucomicrobiales</taxon>
        <taxon>Verrucomicrobiaceae</taxon>
        <taxon>Luteolibacter</taxon>
    </lineage>
</organism>
<dbReference type="SUPFAM" id="SSF52283">
    <property type="entry name" value="Formate/glycerate dehydrogenase catalytic domain-like"/>
    <property type="match status" value="1"/>
</dbReference>
<evidence type="ECO:0000313" key="5">
    <source>
        <dbReference type="Proteomes" id="UP000603141"/>
    </source>
</evidence>
<name>A0A934SEA9_9BACT</name>
<dbReference type="PANTHER" id="PTHR43333">
    <property type="entry name" value="2-HACID_DH_C DOMAIN-CONTAINING PROTEIN"/>
    <property type="match status" value="1"/>
</dbReference>
<proteinExistence type="predicted"/>
<comment type="caution">
    <text evidence="4">The sequence shown here is derived from an EMBL/GenBank/DDBJ whole genome shotgun (WGS) entry which is preliminary data.</text>
</comment>
<dbReference type="InterPro" id="IPR036291">
    <property type="entry name" value="NAD(P)-bd_dom_sf"/>
</dbReference>
<dbReference type="GO" id="GO:0051287">
    <property type="term" value="F:NAD binding"/>
    <property type="evidence" value="ECO:0007669"/>
    <property type="project" value="InterPro"/>
</dbReference>
<sequence length="324" mass="35764">MNAPRIFCNSLLSPELFETLRAGVSPGELVLPANPGTSVLAVPQKDPAFENIDIAFGQPDLESIYECDSLRWIHVSSAGFTRYDTPEFRQYATVKGLVVTNSSTVYAEACAQQTLAFIMAHERQLPKSLTIRAASGTPAWNGLRYACGLLQNQTVLILGYGAIAARLVEMLRPFNLRVIAMRRQPKGDEGVEMITPTDLPQYLGLADHVVNILPENHESLGFFNTERFGLMKPGAAFHNIGRGTTVDQPALYDALKSRHLSAAWLDVTNPEPLPDDHPLWTLDNCYITPHIAGGYATESNALVAHFLDNYRRFVDGTPLRDQVI</sequence>
<keyword evidence="2" id="KW-0520">NAD</keyword>
<dbReference type="Proteomes" id="UP000603141">
    <property type="component" value="Unassembled WGS sequence"/>
</dbReference>
<dbReference type="SUPFAM" id="SSF51735">
    <property type="entry name" value="NAD(P)-binding Rossmann-fold domains"/>
    <property type="match status" value="1"/>
</dbReference>
<dbReference type="Gene3D" id="3.40.50.720">
    <property type="entry name" value="NAD(P)-binding Rossmann-like Domain"/>
    <property type="match status" value="2"/>
</dbReference>
<dbReference type="EMBL" id="JAENIJ010000057">
    <property type="protein sequence ID" value="MBK1884547.1"/>
    <property type="molecule type" value="Genomic_DNA"/>
</dbReference>
<protein>
    <submittedName>
        <fullName evidence="4">D-2-hydroxyacid dehydrogenase</fullName>
    </submittedName>
</protein>
<accession>A0A934SEA9</accession>
<reference evidence="4" key="1">
    <citation type="submission" date="2021-01" db="EMBL/GenBank/DDBJ databases">
        <title>Modified the classification status of verrucomicrobia.</title>
        <authorList>
            <person name="Feng X."/>
        </authorList>
    </citation>
    <scope>NUCLEOTIDE SEQUENCE</scope>
    <source>
        <strain evidence="4">KCTC 22041</strain>
    </source>
</reference>
<dbReference type="GO" id="GO:0016491">
    <property type="term" value="F:oxidoreductase activity"/>
    <property type="evidence" value="ECO:0007669"/>
    <property type="project" value="UniProtKB-KW"/>
</dbReference>
<keyword evidence="1" id="KW-0560">Oxidoreductase</keyword>
<keyword evidence="5" id="KW-1185">Reference proteome</keyword>
<evidence type="ECO:0000256" key="2">
    <source>
        <dbReference type="ARBA" id="ARBA00023027"/>
    </source>
</evidence>
<evidence type="ECO:0000256" key="1">
    <source>
        <dbReference type="ARBA" id="ARBA00023002"/>
    </source>
</evidence>